<sequence length="411" mass="43680">MCNLSTCKLPEKAGVVPAEPPRWALDNVARHVPFRGSKLTEVLRDSFIGDEARTVMIANISPNSTSCEHTLNTLRYADRVKELRKEKNARLPGSVTPGPLPSGAAAIPPSFPQPFMPRANGIDAKVAAFQPDARLASPRRVTDSGAPAAAAAAAKRALSPPPPMRRAMSPGPAVRRDEAMRPSPSPPPARPSTAAGRRPASPEPPQRVLRARAASNDNVALVGKAIPAQRAPSPPPLRPLPMNAPAVVPPPAANTAANKSPAQPRRSRRGTASGAPGDPDKPPGAARRRTRTASDEGEGLVLGRPSEGNGLGPGMAHARDELVNSILEDEDELIAAHRRQIEDTMAIVRLEMNLLAEVDQPGSAIDTYLQKLGGVLEQKAQATRELQRRLASFSQKLKAEENMSKAVGRRQ</sequence>
<evidence type="ECO:0000259" key="9">
    <source>
        <dbReference type="PROSITE" id="PS50067"/>
    </source>
</evidence>
<dbReference type="InterPro" id="IPR001752">
    <property type="entry name" value="Kinesin_motor_dom"/>
</dbReference>
<dbReference type="GO" id="GO:0007018">
    <property type="term" value="P:microtubule-based movement"/>
    <property type="evidence" value="ECO:0007669"/>
    <property type="project" value="InterPro"/>
</dbReference>
<evidence type="ECO:0000313" key="11">
    <source>
        <dbReference type="Proteomes" id="UP001438707"/>
    </source>
</evidence>
<dbReference type="Gene3D" id="3.40.850.10">
    <property type="entry name" value="Kinesin motor domain"/>
    <property type="match status" value="1"/>
</dbReference>
<feature type="coiled-coil region" evidence="7">
    <location>
        <begin position="376"/>
        <end position="403"/>
    </location>
</feature>
<dbReference type="GO" id="GO:0008017">
    <property type="term" value="F:microtubule binding"/>
    <property type="evidence" value="ECO:0007669"/>
    <property type="project" value="InterPro"/>
</dbReference>
<feature type="domain" description="Kinesin motor" evidence="9">
    <location>
        <begin position="1"/>
        <end position="83"/>
    </location>
</feature>
<proteinExistence type="inferred from homology"/>
<organism evidence="10 11">
    <name type="scientific">Apatococcus lobatus</name>
    <dbReference type="NCBI Taxonomy" id="904363"/>
    <lineage>
        <taxon>Eukaryota</taxon>
        <taxon>Viridiplantae</taxon>
        <taxon>Chlorophyta</taxon>
        <taxon>core chlorophytes</taxon>
        <taxon>Trebouxiophyceae</taxon>
        <taxon>Chlorellales</taxon>
        <taxon>Chlorellaceae</taxon>
        <taxon>Apatococcus</taxon>
    </lineage>
</organism>
<dbReference type="PANTHER" id="PTHR47971">
    <property type="entry name" value="KINESIN-RELATED PROTEIN 6"/>
    <property type="match status" value="1"/>
</dbReference>
<keyword evidence="2" id="KW-0963">Cytoplasm</keyword>
<reference evidence="10 11" key="1">
    <citation type="journal article" date="2024" name="Nat. Commun.">
        <title>Phylogenomics reveals the evolutionary origins of lichenization in chlorophyte algae.</title>
        <authorList>
            <person name="Puginier C."/>
            <person name="Libourel C."/>
            <person name="Otte J."/>
            <person name="Skaloud P."/>
            <person name="Haon M."/>
            <person name="Grisel S."/>
            <person name="Petersen M."/>
            <person name="Berrin J.G."/>
            <person name="Delaux P.M."/>
            <person name="Dal Grande F."/>
            <person name="Keller J."/>
        </authorList>
    </citation>
    <scope>NUCLEOTIDE SEQUENCE [LARGE SCALE GENOMIC DNA]</scope>
    <source>
        <strain evidence="10 11">SAG 2145</strain>
    </source>
</reference>
<feature type="compositionally biased region" description="Low complexity" evidence="8">
    <location>
        <begin position="146"/>
        <end position="158"/>
    </location>
</feature>
<dbReference type="GO" id="GO:0003777">
    <property type="term" value="F:microtubule motor activity"/>
    <property type="evidence" value="ECO:0007669"/>
    <property type="project" value="InterPro"/>
</dbReference>
<dbReference type="GO" id="GO:0005874">
    <property type="term" value="C:microtubule"/>
    <property type="evidence" value="ECO:0007669"/>
    <property type="project" value="UniProtKB-KW"/>
</dbReference>
<evidence type="ECO:0000256" key="5">
    <source>
        <dbReference type="ARBA" id="ARBA00023212"/>
    </source>
</evidence>
<protein>
    <recommendedName>
        <fullName evidence="9">Kinesin motor domain-containing protein</fullName>
    </recommendedName>
</protein>
<dbReference type="InterPro" id="IPR027417">
    <property type="entry name" value="P-loop_NTPase"/>
</dbReference>
<comment type="caution">
    <text evidence="6">Lacks conserved residue(s) required for the propagation of feature annotation.</text>
</comment>
<evidence type="ECO:0000256" key="6">
    <source>
        <dbReference type="PROSITE-ProRule" id="PRU00283"/>
    </source>
</evidence>
<dbReference type="PANTHER" id="PTHR47971:SF8">
    <property type="entry name" value="KINESIN-LIKE PROTEIN"/>
    <property type="match status" value="1"/>
</dbReference>
<dbReference type="PROSITE" id="PS50067">
    <property type="entry name" value="KINESIN_MOTOR_2"/>
    <property type="match status" value="1"/>
</dbReference>
<evidence type="ECO:0000256" key="7">
    <source>
        <dbReference type="SAM" id="Coils"/>
    </source>
</evidence>
<evidence type="ECO:0000256" key="8">
    <source>
        <dbReference type="SAM" id="MobiDB-lite"/>
    </source>
</evidence>
<dbReference type="EMBL" id="JALJOS010000075">
    <property type="protein sequence ID" value="KAK9817319.1"/>
    <property type="molecule type" value="Genomic_DNA"/>
</dbReference>
<dbReference type="Proteomes" id="UP001438707">
    <property type="component" value="Unassembled WGS sequence"/>
</dbReference>
<keyword evidence="3" id="KW-0493">Microtubule</keyword>
<feature type="compositionally biased region" description="Low complexity" evidence="8">
    <location>
        <begin position="253"/>
        <end position="262"/>
    </location>
</feature>
<keyword evidence="5" id="KW-0206">Cytoskeleton</keyword>
<feature type="region of interest" description="Disordered" evidence="8">
    <location>
        <begin position="225"/>
        <end position="311"/>
    </location>
</feature>
<feature type="region of interest" description="Disordered" evidence="8">
    <location>
        <begin position="136"/>
        <end position="206"/>
    </location>
</feature>
<dbReference type="Pfam" id="PF00225">
    <property type="entry name" value="Kinesin"/>
    <property type="match status" value="1"/>
</dbReference>
<evidence type="ECO:0000256" key="2">
    <source>
        <dbReference type="ARBA" id="ARBA00022490"/>
    </source>
</evidence>
<gene>
    <name evidence="10" type="ORF">WJX74_001829</name>
</gene>
<accession>A0AAW1QAI7</accession>
<keyword evidence="4" id="KW-0505">Motor protein</keyword>
<name>A0AAW1QAI7_9CHLO</name>
<comment type="caution">
    <text evidence="10">The sequence shown here is derived from an EMBL/GenBank/DDBJ whole genome shotgun (WGS) entry which is preliminary data.</text>
</comment>
<comment type="similarity">
    <text evidence="6">Belongs to the TRAFAC class myosin-kinesin ATPase superfamily. Kinesin family.</text>
</comment>
<dbReference type="SUPFAM" id="SSF52540">
    <property type="entry name" value="P-loop containing nucleoside triphosphate hydrolases"/>
    <property type="match status" value="1"/>
</dbReference>
<keyword evidence="7" id="KW-0175">Coiled coil</keyword>
<keyword evidence="11" id="KW-1185">Reference proteome</keyword>
<dbReference type="GO" id="GO:0007019">
    <property type="term" value="P:microtubule depolymerization"/>
    <property type="evidence" value="ECO:0007669"/>
    <property type="project" value="TreeGrafter"/>
</dbReference>
<dbReference type="InterPro" id="IPR036961">
    <property type="entry name" value="Kinesin_motor_dom_sf"/>
</dbReference>
<dbReference type="InterPro" id="IPR027640">
    <property type="entry name" value="Kinesin-like_fam"/>
</dbReference>
<evidence type="ECO:0000313" key="10">
    <source>
        <dbReference type="EMBL" id="KAK9817319.1"/>
    </source>
</evidence>
<dbReference type="GO" id="GO:0005524">
    <property type="term" value="F:ATP binding"/>
    <property type="evidence" value="ECO:0007669"/>
    <property type="project" value="InterPro"/>
</dbReference>
<comment type="subcellular location">
    <subcellularLocation>
        <location evidence="1">Cytoplasm</location>
        <location evidence="1">Cytoskeleton</location>
    </subcellularLocation>
</comment>
<evidence type="ECO:0000256" key="4">
    <source>
        <dbReference type="ARBA" id="ARBA00023175"/>
    </source>
</evidence>
<evidence type="ECO:0000256" key="3">
    <source>
        <dbReference type="ARBA" id="ARBA00022701"/>
    </source>
</evidence>
<evidence type="ECO:0000256" key="1">
    <source>
        <dbReference type="ARBA" id="ARBA00004245"/>
    </source>
</evidence>
<dbReference type="AlphaFoldDB" id="A0AAW1QAI7"/>